<keyword evidence="2" id="KW-1185">Reference proteome</keyword>
<gene>
    <name evidence="1" type="ORF">ACIF0M_08940</name>
</gene>
<comment type="caution">
    <text evidence="1">The sequence shown here is derived from an EMBL/GenBank/DDBJ whole genome shotgun (WGS) entry which is preliminary data.</text>
</comment>
<dbReference type="EMBL" id="JBITRD010000011">
    <property type="protein sequence ID" value="MFI7845667.1"/>
    <property type="molecule type" value="Genomic_DNA"/>
</dbReference>
<name>A0ABW8B1L9_9FIRM</name>
<dbReference type="Proteomes" id="UP001614216">
    <property type="component" value="Unassembled WGS sequence"/>
</dbReference>
<proteinExistence type="predicted"/>
<protein>
    <submittedName>
        <fullName evidence="1">Uncharacterized protein</fullName>
    </submittedName>
</protein>
<evidence type="ECO:0000313" key="1">
    <source>
        <dbReference type="EMBL" id="MFI7845667.1"/>
    </source>
</evidence>
<reference evidence="1 2" key="1">
    <citation type="submission" date="2024-08" db="EMBL/GenBank/DDBJ databases">
        <authorList>
            <person name="Vancuren S.J."/>
            <person name="Allen-Vercoe E."/>
        </authorList>
    </citation>
    <scope>NUCLEOTIDE SEQUENCE [LARGE SCALE GENOMIC DNA]</scope>
    <source>
        <strain evidence="1 2">16-6-I_42_FAA</strain>
    </source>
</reference>
<accession>A0ABW8B1L9</accession>
<organism evidence="1 2">
    <name type="scientific">Dorea amylophila</name>
    <dbReference type="NCBI Taxonomy" id="2981789"/>
    <lineage>
        <taxon>Bacteria</taxon>
        <taxon>Bacillati</taxon>
        <taxon>Bacillota</taxon>
        <taxon>Clostridia</taxon>
        <taxon>Lachnospirales</taxon>
        <taxon>Lachnospiraceae</taxon>
        <taxon>Dorea</taxon>
    </lineage>
</organism>
<dbReference type="RefSeq" id="WP_396569869.1">
    <property type="nucleotide sequence ID" value="NZ_JBITRD010000011.1"/>
</dbReference>
<evidence type="ECO:0000313" key="2">
    <source>
        <dbReference type="Proteomes" id="UP001614216"/>
    </source>
</evidence>
<sequence length="84" mass="9593">MFTKIWFIIARYAAVKKITMNMSAVLNKQTDANTGKDIDTSKNRPYRMSNKEKALAYNSASTEGVGCWNYECRKCGWISETLVE</sequence>